<proteinExistence type="predicted"/>
<sequence>MFLEEMVEYQRDRVTFSVFQRLALKMYRALVFKVLGKKEKLEWQQILIADCLRIVGFCKLAYWLAYKVQTKTSSEKNKFWSTHASGIALQYVGDIVGAERAFLQSQAYGCELSLSFSLQHLGKLNVELGNYELAEQQFNEALNIRYKLNRTDLAESTIRAIQGLEKLRT</sequence>
<gene>
    <name evidence="2" type="ORF">ACX05_26375</name>
</gene>
<name>A0AAW3IL57_VIBPH</name>
<dbReference type="InterPro" id="IPR019734">
    <property type="entry name" value="TPR_rpt"/>
</dbReference>
<evidence type="ECO:0000313" key="3">
    <source>
        <dbReference type="Proteomes" id="UP000037697"/>
    </source>
</evidence>
<dbReference type="EMBL" id="LIRS01000155">
    <property type="protein sequence ID" value="KOY19035.1"/>
    <property type="molecule type" value="Genomic_DNA"/>
</dbReference>
<protein>
    <recommendedName>
        <fullName evidence="4">Tetratricopeptide repeat protein</fullName>
    </recommendedName>
</protein>
<evidence type="ECO:0000313" key="2">
    <source>
        <dbReference type="EMBL" id="KOY19035.1"/>
    </source>
</evidence>
<organism evidence="2 3">
    <name type="scientific">Vibrio parahaemolyticus</name>
    <dbReference type="NCBI Taxonomy" id="670"/>
    <lineage>
        <taxon>Bacteria</taxon>
        <taxon>Pseudomonadati</taxon>
        <taxon>Pseudomonadota</taxon>
        <taxon>Gammaproteobacteria</taxon>
        <taxon>Vibrionales</taxon>
        <taxon>Vibrionaceae</taxon>
        <taxon>Vibrio</taxon>
    </lineage>
</organism>
<dbReference type="SUPFAM" id="SSF48452">
    <property type="entry name" value="TPR-like"/>
    <property type="match status" value="1"/>
</dbReference>
<feature type="repeat" description="TPR" evidence="1">
    <location>
        <begin position="115"/>
        <end position="148"/>
    </location>
</feature>
<evidence type="ECO:0000256" key="1">
    <source>
        <dbReference type="PROSITE-ProRule" id="PRU00339"/>
    </source>
</evidence>
<reference evidence="2 3" key="1">
    <citation type="submission" date="2015-07" db="EMBL/GenBank/DDBJ databases">
        <title>Foodborne Vibrio parahaemolyticus Isolates.</title>
        <authorList>
            <person name="Ronholm J."/>
            <person name="Petronella N."/>
            <person name="Kenwell R."/>
            <person name="Banerjee S."/>
        </authorList>
    </citation>
    <scope>NUCLEOTIDE SEQUENCE [LARGE SCALE GENOMIC DNA]</scope>
    <source>
        <strain evidence="2 3">HS-06-05</strain>
    </source>
</reference>
<dbReference type="Proteomes" id="UP000037697">
    <property type="component" value="Unassembled WGS sequence"/>
</dbReference>
<dbReference type="AlphaFoldDB" id="A0AAW3IL57"/>
<dbReference type="RefSeq" id="WP_053812757.1">
    <property type="nucleotide sequence ID" value="NZ_JAMQAC010000071.1"/>
</dbReference>
<dbReference type="Gene3D" id="1.25.40.10">
    <property type="entry name" value="Tetratricopeptide repeat domain"/>
    <property type="match status" value="1"/>
</dbReference>
<dbReference type="InterPro" id="IPR011990">
    <property type="entry name" value="TPR-like_helical_dom_sf"/>
</dbReference>
<evidence type="ECO:0008006" key="4">
    <source>
        <dbReference type="Google" id="ProtNLM"/>
    </source>
</evidence>
<dbReference type="PROSITE" id="PS50005">
    <property type="entry name" value="TPR"/>
    <property type="match status" value="1"/>
</dbReference>
<accession>A0AAW3IL57</accession>
<keyword evidence="1" id="KW-0802">TPR repeat</keyword>
<comment type="caution">
    <text evidence="2">The sequence shown here is derived from an EMBL/GenBank/DDBJ whole genome shotgun (WGS) entry which is preliminary data.</text>
</comment>